<sequence length="415" mass="48659">MGDSKSYDTFLNYHDYDEYQYHFNRIPDSDFNEQVYKKSIDLLDDHKNLKNTYSESFRLLFKHIHNGHVFTWMDPTKACKYISYALRKKVYREKQQEYNDTIFDMFKKFVTKYKKAKYITSEHCEKSLVLIDPEIFEKMRNLYTLYEEYAVFAPTTGYYRQPKITCPELKKFSILYNAFIKDQNPTNKYHYDVLKNFEQKVTNTINNNKNKCSVENLSTVPLKEYYLQEEVKSNIHAQEKQQAKELPTAEVRSPINVQTGFSDTNSQISDVKNALHKAQELSENLETKRLDEFEKEHESLRSPEYQEVAERAEEHDIAGRSHQTQRLSRYPGGITVPEILTQRRFMDNSLDTQKTDSPIEDSGFFTNVQGAFSSIVQSVEPGPVLGVSGGMGALFLLFKVFIALKIYLYAYNTFK</sequence>
<keyword evidence="1" id="KW-0472">Membrane</keyword>
<dbReference type="AlphaFoldDB" id="A0A0J9SBS6"/>
<evidence type="ECO:0000313" key="2">
    <source>
        <dbReference type="EMBL" id="KMZ79357.1"/>
    </source>
</evidence>
<keyword evidence="1" id="KW-1133">Transmembrane helix</keyword>
<evidence type="ECO:0008006" key="4">
    <source>
        <dbReference type="Google" id="ProtNLM"/>
    </source>
</evidence>
<organism evidence="2 3">
    <name type="scientific">Plasmodium vivax India VII</name>
    <dbReference type="NCBI Taxonomy" id="1077284"/>
    <lineage>
        <taxon>Eukaryota</taxon>
        <taxon>Sar</taxon>
        <taxon>Alveolata</taxon>
        <taxon>Apicomplexa</taxon>
        <taxon>Aconoidasida</taxon>
        <taxon>Haemosporida</taxon>
        <taxon>Plasmodiidae</taxon>
        <taxon>Plasmodium</taxon>
        <taxon>Plasmodium (Plasmodium)</taxon>
    </lineage>
</organism>
<proteinExistence type="predicted"/>
<evidence type="ECO:0000256" key="1">
    <source>
        <dbReference type="SAM" id="Phobius"/>
    </source>
</evidence>
<dbReference type="Proteomes" id="UP000053562">
    <property type="component" value="Unassembled WGS sequence"/>
</dbReference>
<gene>
    <name evidence="2" type="ORF">PVIIG_06003</name>
</gene>
<keyword evidence="1" id="KW-0812">Transmembrane</keyword>
<dbReference type="EMBL" id="KQ234342">
    <property type="protein sequence ID" value="KMZ79357.1"/>
    <property type="molecule type" value="Genomic_DNA"/>
</dbReference>
<accession>A0A0J9SBS6</accession>
<feature type="transmembrane region" description="Helical" evidence="1">
    <location>
        <begin position="384"/>
        <end position="408"/>
    </location>
</feature>
<name>A0A0J9SBS6_PLAVI</name>
<reference evidence="2 3" key="1">
    <citation type="submission" date="2011-08" db="EMBL/GenBank/DDBJ databases">
        <title>The Genome Sequence of Plasmodium vivax India VII.</title>
        <authorList>
            <consortium name="The Broad Institute Genome Sequencing Platform"/>
            <consortium name="The Broad Institute Genome Sequencing Center for Infectious Disease"/>
            <person name="Neafsey D."/>
            <person name="Carlton J."/>
            <person name="Barnwell J."/>
            <person name="Collins W."/>
            <person name="Escalante A."/>
            <person name="Mullikin J."/>
            <person name="Saul A."/>
            <person name="Guigo R."/>
            <person name="Camara F."/>
            <person name="Young S.K."/>
            <person name="Zeng Q."/>
            <person name="Gargeya S."/>
            <person name="Fitzgerald M."/>
            <person name="Haas B."/>
            <person name="Abouelleil A."/>
            <person name="Alvarado L."/>
            <person name="Arachchi H.M."/>
            <person name="Berlin A."/>
            <person name="Brown A."/>
            <person name="Chapman S.B."/>
            <person name="Chen Z."/>
            <person name="Dunbar C."/>
            <person name="Freedman E."/>
            <person name="Gearin G."/>
            <person name="Gellesch M."/>
            <person name="Goldberg J."/>
            <person name="Griggs A."/>
            <person name="Gujja S."/>
            <person name="Heiman D."/>
            <person name="Howarth C."/>
            <person name="Larson L."/>
            <person name="Lui A."/>
            <person name="MacDonald P.J.P."/>
            <person name="Montmayeur A."/>
            <person name="Murphy C."/>
            <person name="Neiman D."/>
            <person name="Pearson M."/>
            <person name="Priest M."/>
            <person name="Roberts A."/>
            <person name="Saif S."/>
            <person name="Shea T."/>
            <person name="Shenoy N."/>
            <person name="Sisk P."/>
            <person name="Stolte C."/>
            <person name="Sykes S."/>
            <person name="Wortman J."/>
            <person name="Nusbaum C."/>
            <person name="Birren B."/>
        </authorList>
    </citation>
    <scope>NUCLEOTIDE SEQUENCE [LARGE SCALE GENOMIC DNA]</scope>
    <source>
        <strain evidence="2 3">India VII</strain>
    </source>
</reference>
<evidence type="ECO:0000313" key="3">
    <source>
        <dbReference type="Proteomes" id="UP000053562"/>
    </source>
</evidence>
<protein>
    <recommendedName>
        <fullName evidence="4">VIR protein</fullName>
    </recommendedName>
</protein>